<gene>
    <name evidence="1" type="ORF">DICSQDRAFT_173966</name>
</gene>
<evidence type="ECO:0000313" key="1">
    <source>
        <dbReference type="EMBL" id="EJF57415.1"/>
    </source>
</evidence>
<evidence type="ECO:0000313" key="2">
    <source>
        <dbReference type="Proteomes" id="UP000053319"/>
    </source>
</evidence>
<dbReference type="AlphaFoldDB" id="R7SNV5"/>
<dbReference type="HOGENOM" id="CLU_2133437_0_0_1"/>
<dbReference type="GeneID" id="18839855"/>
<protein>
    <submittedName>
        <fullName evidence="1">Uncharacterized protein</fullName>
    </submittedName>
</protein>
<dbReference type="EMBL" id="JH719451">
    <property type="protein sequence ID" value="EJF57415.1"/>
    <property type="molecule type" value="Genomic_DNA"/>
</dbReference>
<name>R7SNV5_DICSQ</name>
<dbReference type="KEGG" id="dsq:DICSQDRAFT_173966"/>
<proteinExistence type="predicted"/>
<organism evidence="1 2">
    <name type="scientific">Dichomitus squalens (strain LYAD-421)</name>
    <name type="common">Western red white-rot fungus</name>
    <dbReference type="NCBI Taxonomy" id="732165"/>
    <lineage>
        <taxon>Eukaryota</taxon>
        <taxon>Fungi</taxon>
        <taxon>Dikarya</taxon>
        <taxon>Basidiomycota</taxon>
        <taxon>Agaricomycotina</taxon>
        <taxon>Agaricomycetes</taxon>
        <taxon>Polyporales</taxon>
        <taxon>Polyporaceae</taxon>
        <taxon>Dichomitus</taxon>
    </lineage>
</organism>
<dbReference type="RefSeq" id="XP_007369824.1">
    <property type="nucleotide sequence ID" value="XM_007369762.1"/>
</dbReference>
<accession>R7SNV5</accession>
<sequence length="113" mass="12909">MLESIIEPHVWLDVHMLHIDGCIAKISALARTFSNLCHLTFHIEFSVKQEMGFQNNLKTPPLMEKTKPLVLSVTLSHTVLEVFLGRMKSSMLLLRSMEMVVNNRACGRASMQW</sequence>
<reference evidence="1 2" key="1">
    <citation type="journal article" date="2012" name="Science">
        <title>The Paleozoic origin of enzymatic lignin decomposition reconstructed from 31 fungal genomes.</title>
        <authorList>
            <person name="Floudas D."/>
            <person name="Binder M."/>
            <person name="Riley R."/>
            <person name="Barry K."/>
            <person name="Blanchette R.A."/>
            <person name="Henrissat B."/>
            <person name="Martinez A.T."/>
            <person name="Otillar R."/>
            <person name="Spatafora J.W."/>
            <person name="Yadav J.S."/>
            <person name="Aerts A."/>
            <person name="Benoit I."/>
            <person name="Boyd A."/>
            <person name="Carlson A."/>
            <person name="Copeland A."/>
            <person name="Coutinho P.M."/>
            <person name="de Vries R.P."/>
            <person name="Ferreira P."/>
            <person name="Findley K."/>
            <person name="Foster B."/>
            <person name="Gaskell J."/>
            <person name="Glotzer D."/>
            <person name="Gorecki P."/>
            <person name="Heitman J."/>
            <person name="Hesse C."/>
            <person name="Hori C."/>
            <person name="Igarashi K."/>
            <person name="Jurgens J.A."/>
            <person name="Kallen N."/>
            <person name="Kersten P."/>
            <person name="Kohler A."/>
            <person name="Kuees U."/>
            <person name="Kumar T.K.A."/>
            <person name="Kuo A."/>
            <person name="LaButti K."/>
            <person name="Larrondo L.F."/>
            <person name="Lindquist E."/>
            <person name="Ling A."/>
            <person name="Lombard V."/>
            <person name="Lucas S."/>
            <person name="Lundell T."/>
            <person name="Martin R."/>
            <person name="McLaughlin D.J."/>
            <person name="Morgenstern I."/>
            <person name="Morin E."/>
            <person name="Murat C."/>
            <person name="Nagy L.G."/>
            <person name="Nolan M."/>
            <person name="Ohm R.A."/>
            <person name="Patyshakuliyeva A."/>
            <person name="Rokas A."/>
            <person name="Ruiz-Duenas F.J."/>
            <person name="Sabat G."/>
            <person name="Salamov A."/>
            <person name="Samejima M."/>
            <person name="Schmutz J."/>
            <person name="Slot J.C."/>
            <person name="St John F."/>
            <person name="Stenlid J."/>
            <person name="Sun H."/>
            <person name="Sun S."/>
            <person name="Syed K."/>
            <person name="Tsang A."/>
            <person name="Wiebenga A."/>
            <person name="Young D."/>
            <person name="Pisabarro A."/>
            <person name="Eastwood D.C."/>
            <person name="Martin F."/>
            <person name="Cullen D."/>
            <person name="Grigoriev I.V."/>
            <person name="Hibbett D.S."/>
        </authorList>
    </citation>
    <scope>NUCLEOTIDE SEQUENCE [LARGE SCALE GENOMIC DNA]</scope>
    <source>
        <strain evidence="1 2">LYAD-421 SS1</strain>
    </source>
</reference>
<dbReference type="Proteomes" id="UP000053319">
    <property type="component" value="Unassembled WGS sequence"/>
</dbReference>